<feature type="region of interest" description="Disordered" evidence="6">
    <location>
        <begin position="315"/>
        <end position="341"/>
    </location>
</feature>
<organism evidence="8 9">
    <name type="scientific">Ascosphaera apis ARSEF 7405</name>
    <dbReference type="NCBI Taxonomy" id="392613"/>
    <lineage>
        <taxon>Eukaryota</taxon>
        <taxon>Fungi</taxon>
        <taxon>Dikarya</taxon>
        <taxon>Ascomycota</taxon>
        <taxon>Pezizomycotina</taxon>
        <taxon>Eurotiomycetes</taxon>
        <taxon>Eurotiomycetidae</taxon>
        <taxon>Onygenales</taxon>
        <taxon>Ascosphaeraceae</taxon>
        <taxon>Ascosphaera</taxon>
    </lineage>
</organism>
<reference evidence="8 9" key="1">
    <citation type="journal article" date="2016" name="Genome Biol. Evol.">
        <title>Divergent and convergent evolution of fungal pathogenicity.</title>
        <authorList>
            <person name="Shang Y."/>
            <person name="Xiao G."/>
            <person name="Zheng P."/>
            <person name="Cen K."/>
            <person name="Zhan S."/>
            <person name="Wang C."/>
        </authorList>
    </citation>
    <scope>NUCLEOTIDE SEQUENCE [LARGE SCALE GENOMIC DNA]</scope>
    <source>
        <strain evidence="8 9">ARSEF 7405</strain>
    </source>
</reference>
<evidence type="ECO:0000256" key="5">
    <source>
        <dbReference type="PROSITE-ProRule" id="PRU00317"/>
    </source>
</evidence>
<dbReference type="GO" id="GO:0006364">
    <property type="term" value="P:rRNA processing"/>
    <property type="evidence" value="ECO:0007669"/>
    <property type="project" value="UniProtKB-KW"/>
</dbReference>
<accession>A0A166NRQ4</accession>
<evidence type="ECO:0000313" key="9">
    <source>
        <dbReference type="Proteomes" id="UP000242877"/>
    </source>
</evidence>
<evidence type="ECO:0000259" key="7">
    <source>
        <dbReference type="PROSITE" id="PS50303"/>
    </source>
</evidence>
<proteinExistence type="predicted"/>
<dbReference type="SUPFAM" id="SSF48371">
    <property type="entry name" value="ARM repeat"/>
    <property type="match status" value="1"/>
</dbReference>
<dbReference type="GO" id="GO:0005737">
    <property type="term" value="C:cytoplasm"/>
    <property type="evidence" value="ECO:0007669"/>
    <property type="project" value="TreeGrafter"/>
</dbReference>
<dbReference type="VEuPathDB" id="FungiDB:AAP_03159"/>
<feature type="compositionally biased region" description="Basic and acidic residues" evidence="6">
    <location>
        <begin position="141"/>
        <end position="152"/>
    </location>
</feature>
<feature type="region of interest" description="Disordered" evidence="6">
    <location>
        <begin position="1"/>
        <end position="68"/>
    </location>
</feature>
<gene>
    <name evidence="8" type="ORF">AAP_03159</name>
</gene>
<feature type="compositionally biased region" description="Polar residues" evidence="6">
    <location>
        <begin position="1"/>
        <end position="26"/>
    </location>
</feature>
<dbReference type="AlphaFoldDB" id="A0A166NRQ4"/>
<dbReference type="GO" id="GO:0010608">
    <property type="term" value="P:post-transcriptional regulation of gene expression"/>
    <property type="evidence" value="ECO:0007669"/>
    <property type="project" value="TreeGrafter"/>
</dbReference>
<feature type="repeat" description="Pumilio" evidence="5">
    <location>
        <begin position="691"/>
        <end position="726"/>
    </location>
</feature>
<dbReference type="EMBL" id="AZGZ01000012">
    <property type="protein sequence ID" value="KZZ91940.1"/>
    <property type="molecule type" value="Genomic_DNA"/>
</dbReference>
<feature type="domain" description="PUM-HD" evidence="7">
    <location>
        <begin position="441"/>
        <end position="796"/>
    </location>
</feature>
<protein>
    <submittedName>
        <fullName evidence="8">Pumilio RNA binding protein</fullName>
    </submittedName>
</protein>
<evidence type="ECO:0000256" key="3">
    <source>
        <dbReference type="ARBA" id="ARBA00022737"/>
    </source>
</evidence>
<feature type="repeat" description="Pumilio" evidence="5">
    <location>
        <begin position="507"/>
        <end position="542"/>
    </location>
</feature>
<dbReference type="OrthoDB" id="668540at2759"/>
<dbReference type="PANTHER" id="PTHR12537">
    <property type="entry name" value="RNA BINDING PROTEIN PUMILIO-RELATED"/>
    <property type="match status" value="1"/>
</dbReference>
<dbReference type="PROSITE" id="PS50302">
    <property type="entry name" value="PUM"/>
    <property type="match status" value="4"/>
</dbReference>
<evidence type="ECO:0000256" key="1">
    <source>
        <dbReference type="ARBA" id="ARBA00022517"/>
    </source>
</evidence>
<dbReference type="InterPro" id="IPR001313">
    <property type="entry name" value="Pumilio_RNA-bd_rpt"/>
</dbReference>
<dbReference type="PROSITE" id="PS50303">
    <property type="entry name" value="PUM_HD"/>
    <property type="match status" value="1"/>
</dbReference>
<dbReference type="Pfam" id="PF00806">
    <property type="entry name" value="PUF"/>
    <property type="match status" value="8"/>
</dbReference>
<dbReference type="CDD" id="cd07920">
    <property type="entry name" value="Pumilio"/>
    <property type="match status" value="1"/>
</dbReference>
<dbReference type="InterPro" id="IPR011989">
    <property type="entry name" value="ARM-like"/>
</dbReference>
<dbReference type="InterPro" id="IPR033712">
    <property type="entry name" value="Pumilio_RNA-bd"/>
</dbReference>
<keyword evidence="2" id="KW-0698">rRNA processing</keyword>
<evidence type="ECO:0000256" key="2">
    <source>
        <dbReference type="ARBA" id="ARBA00022552"/>
    </source>
</evidence>
<feature type="compositionally biased region" description="Polar residues" evidence="6">
    <location>
        <begin position="59"/>
        <end position="68"/>
    </location>
</feature>
<dbReference type="PANTHER" id="PTHR12537:SF48">
    <property type="entry name" value="MEIOTIC COILED-COIL PROTEIN 2"/>
    <property type="match status" value="1"/>
</dbReference>
<comment type="function">
    <text evidence="4">RNA-binding nucleolar protein required for pre-rRNA processing. Involved in production of 18S rRNA and assembly of small ribosomal subunit.</text>
</comment>
<keyword evidence="3" id="KW-0677">Repeat</keyword>
<dbReference type="Proteomes" id="UP000242877">
    <property type="component" value="Unassembled WGS sequence"/>
</dbReference>
<keyword evidence="9" id="KW-1185">Reference proteome</keyword>
<feature type="region of interest" description="Disordered" evidence="6">
    <location>
        <begin position="822"/>
        <end position="850"/>
    </location>
</feature>
<dbReference type="GO" id="GO:0003730">
    <property type="term" value="F:mRNA 3'-UTR binding"/>
    <property type="evidence" value="ECO:0007669"/>
    <property type="project" value="TreeGrafter"/>
</dbReference>
<evidence type="ECO:0000313" key="8">
    <source>
        <dbReference type="EMBL" id="KZZ91940.1"/>
    </source>
</evidence>
<keyword evidence="1" id="KW-0690">Ribosome biogenesis</keyword>
<comment type="caution">
    <text evidence="8">The sequence shown here is derived from an EMBL/GenBank/DDBJ whole genome shotgun (WGS) entry which is preliminary data.</text>
</comment>
<sequence length="850" mass="93681">MSYSLSASDSLNPKPTTHAPTMSDSPPTHDHGVIGQPASGPRHQSDGGPGPLPAPKYAPTQQQGNSDNDTAQLCKKFVSFGLSNPVDVPANPVDQLLARLTPGAHLSSTKPNLGTDADILAKLSEQQALLGQQQRILADNQARRQENSHCKDPPSGTQFSVPRGKPLAETDGNQSLEMLRLKQELVAANSRIAMQEQELAQSRVIKQTFDQALGSPADPEFMGRDVTEQSICNLQNAFNDHGRSFNPTAEAWTTPPDDAGSDISDNFSVTGYSRARRIWNNPAPNNAFTVGSRDPFPVASTDPRAGWTARVAQPGYHLPGNFSPPPPRDLPNSQDASSVGADDRFVGDQMFAQGANNRVLTQPSRNGACFPLQSSPWTAFSSVQPMGRGTPSPYYPQQVSLFNAPTYQPQPIGTPLSPTAAEFTSTNTAVTSSAMWDSSASTAGSVQTYVSPLEPLNYRRLLDKNVSCDWKYIVDKIVCSNDQQASIFLQQKLKVGTIEQKYEIVDSIVNQAYPLMVNRFGNFLVQRCFEHGTPEQIIAIANAIRGNTLNLSMDPFGCHVVQKAFDCVPEEYKAMMVHELLRRIPETVIHRYACHVWQKLFELRWSGEPPQIMAKVNEALRGMWHEVALGETGSLVVQNIFENCVEDEKRQAIEEVLAKIDLLAHGQFGNWCIQHICEHGAPQDKSRAIEHILANVTDYSMDQFASKVVEKCLKIGGSEFLDRYLSRVCTGRVDRPRMPLIDIAGDQYGNYLVQWILMNSTPHQREIVATHIRKHMVSLRGSKFGSRVAMLCCNPNHATRPGPGVGAQVNRFSNPVEERLSLAPPMGRFNGRNNNENNSSTWSTSYPPFR</sequence>
<feature type="compositionally biased region" description="Low complexity" evidence="6">
    <location>
        <begin position="833"/>
        <end position="850"/>
    </location>
</feature>
<name>A0A166NRQ4_9EURO</name>
<feature type="repeat" description="Pumilio" evidence="5">
    <location>
        <begin position="543"/>
        <end position="578"/>
    </location>
</feature>
<evidence type="ECO:0000256" key="4">
    <source>
        <dbReference type="ARBA" id="ARBA00024893"/>
    </source>
</evidence>
<dbReference type="SMART" id="SM00025">
    <property type="entry name" value="Pumilio"/>
    <property type="match status" value="8"/>
</dbReference>
<feature type="repeat" description="Pumilio" evidence="5">
    <location>
        <begin position="732"/>
        <end position="770"/>
    </location>
</feature>
<feature type="region of interest" description="Disordered" evidence="6">
    <location>
        <begin position="140"/>
        <end position="169"/>
    </location>
</feature>
<dbReference type="Gene3D" id="1.25.10.10">
    <property type="entry name" value="Leucine-rich Repeat Variant"/>
    <property type="match status" value="1"/>
</dbReference>
<evidence type="ECO:0000256" key="6">
    <source>
        <dbReference type="SAM" id="MobiDB-lite"/>
    </source>
</evidence>
<dbReference type="InterPro" id="IPR016024">
    <property type="entry name" value="ARM-type_fold"/>
</dbReference>
<dbReference type="InterPro" id="IPR033133">
    <property type="entry name" value="PUM-HD"/>
</dbReference>